<dbReference type="GO" id="GO:0071949">
    <property type="term" value="F:FAD binding"/>
    <property type="evidence" value="ECO:0007669"/>
    <property type="project" value="InterPro"/>
</dbReference>
<organism evidence="5 6">
    <name type="scientific">Mesorhizobium plurifarium</name>
    <dbReference type="NCBI Taxonomy" id="69974"/>
    <lineage>
        <taxon>Bacteria</taxon>
        <taxon>Pseudomonadati</taxon>
        <taxon>Pseudomonadota</taxon>
        <taxon>Alphaproteobacteria</taxon>
        <taxon>Hyphomicrobiales</taxon>
        <taxon>Phyllobacteriaceae</taxon>
        <taxon>Mesorhizobium</taxon>
    </lineage>
</organism>
<dbReference type="InterPro" id="IPR036318">
    <property type="entry name" value="FAD-bd_PCMH-like_sf"/>
</dbReference>
<feature type="domain" description="FAD-binding PCMH-type" evidence="4">
    <location>
        <begin position="8"/>
        <end position="183"/>
    </location>
</feature>
<dbReference type="Pfam" id="PF00941">
    <property type="entry name" value="FAD_binding_5"/>
    <property type="match status" value="1"/>
</dbReference>
<dbReference type="InterPro" id="IPR036683">
    <property type="entry name" value="CO_DH_flav_C_dom_sf"/>
</dbReference>
<dbReference type="Gene3D" id="3.30.43.10">
    <property type="entry name" value="Uridine Diphospho-n-acetylenolpyruvylglucosamine Reductase, domain 2"/>
    <property type="match status" value="1"/>
</dbReference>
<dbReference type="InterPro" id="IPR005107">
    <property type="entry name" value="CO_DH_flav_C"/>
</dbReference>
<dbReference type="InterPro" id="IPR016166">
    <property type="entry name" value="FAD-bd_PCMH"/>
</dbReference>
<evidence type="ECO:0000256" key="1">
    <source>
        <dbReference type="ARBA" id="ARBA00022630"/>
    </source>
</evidence>
<dbReference type="SMART" id="SM01092">
    <property type="entry name" value="CO_deh_flav_C"/>
    <property type="match status" value="1"/>
</dbReference>
<dbReference type="Proteomes" id="UP000046122">
    <property type="component" value="Unassembled WGS sequence"/>
</dbReference>
<dbReference type="Pfam" id="PF03450">
    <property type="entry name" value="CO_deh_flav_C"/>
    <property type="match status" value="1"/>
</dbReference>
<dbReference type="PANTHER" id="PTHR42659">
    <property type="entry name" value="XANTHINE DEHYDROGENASE SUBUNIT C-RELATED"/>
    <property type="match status" value="1"/>
</dbReference>
<dbReference type="InterPro" id="IPR002346">
    <property type="entry name" value="Mopterin_DH_FAD-bd"/>
</dbReference>
<evidence type="ECO:0000256" key="3">
    <source>
        <dbReference type="ARBA" id="ARBA00023002"/>
    </source>
</evidence>
<dbReference type="PROSITE" id="PS51387">
    <property type="entry name" value="FAD_PCMH"/>
    <property type="match status" value="1"/>
</dbReference>
<dbReference type="Gene3D" id="3.30.465.10">
    <property type="match status" value="1"/>
</dbReference>
<accession>A0A090G0Q1</accession>
<dbReference type="GO" id="GO:0016491">
    <property type="term" value="F:oxidoreductase activity"/>
    <property type="evidence" value="ECO:0007669"/>
    <property type="project" value="UniProtKB-KW"/>
</dbReference>
<keyword evidence="2" id="KW-0274">FAD</keyword>
<keyword evidence="3" id="KW-0560">Oxidoreductase</keyword>
<dbReference type="InterPro" id="IPR051312">
    <property type="entry name" value="Diverse_Substr_Oxidored"/>
</dbReference>
<name>A0A090G0Q1_MESPL</name>
<gene>
    <name evidence="5" type="ORF">MPL3365_180309</name>
</gene>
<protein>
    <submittedName>
        <fullName evidence="5">Monoxide dehydrogenase</fullName>
    </submittedName>
</protein>
<evidence type="ECO:0000313" key="6">
    <source>
        <dbReference type="Proteomes" id="UP000046122"/>
    </source>
</evidence>
<dbReference type="SUPFAM" id="SSF56176">
    <property type="entry name" value="FAD-binding/transporter-associated domain-like"/>
    <property type="match status" value="1"/>
</dbReference>
<dbReference type="SUPFAM" id="SSF55447">
    <property type="entry name" value="CO dehydrogenase flavoprotein C-terminal domain-like"/>
    <property type="match status" value="1"/>
</dbReference>
<proteinExistence type="predicted"/>
<keyword evidence="1" id="KW-0285">Flavoprotein</keyword>
<dbReference type="InterPro" id="IPR016169">
    <property type="entry name" value="FAD-bd_PCMH_sub2"/>
</dbReference>
<dbReference type="PANTHER" id="PTHR42659:SF2">
    <property type="entry name" value="XANTHINE DEHYDROGENASE SUBUNIT C-RELATED"/>
    <property type="match status" value="1"/>
</dbReference>
<dbReference type="AlphaFoldDB" id="A0A090G0Q1"/>
<sequence length="299" mass="31676">MGMVRFWEGSGRQSVIRYAKPTTVDEALALLGEDRWRILAGGTDFYPAQGAKPFRDNILDINGLAELRGIAETDEHWRIGARTTWTDIVRQPLPAAFEALKSAAREVGSVQIQNVASVAGNLCNASPAADGVPALLTIDADIELRSLKAIRHLPLGAFILGNRRTALQPGEMVTAIRVPKRSAAGASAFVKLGARRYLVISIAMAAARLVVENGIVADAAIAVGSCSAVARRLADVEAALRGRPVDEALADAVLSAPMDELSPIADVRGSAEYREKAAREIVIRAVRAAVGLEQGKVAA</sequence>
<reference evidence="5 6" key="1">
    <citation type="submission" date="2014-08" db="EMBL/GenBank/DDBJ databases">
        <authorList>
            <person name="Moulin Lionel"/>
        </authorList>
    </citation>
    <scope>NUCLEOTIDE SEQUENCE [LARGE SCALE GENOMIC DNA]</scope>
</reference>
<dbReference type="InterPro" id="IPR016167">
    <property type="entry name" value="FAD-bd_PCMH_sub1"/>
</dbReference>
<evidence type="ECO:0000259" key="4">
    <source>
        <dbReference type="PROSITE" id="PS51387"/>
    </source>
</evidence>
<dbReference type="EMBL" id="CCNE01000010">
    <property type="protein sequence ID" value="CDX53787.1"/>
    <property type="molecule type" value="Genomic_DNA"/>
</dbReference>
<evidence type="ECO:0000313" key="5">
    <source>
        <dbReference type="EMBL" id="CDX53787.1"/>
    </source>
</evidence>
<evidence type="ECO:0000256" key="2">
    <source>
        <dbReference type="ARBA" id="ARBA00022827"/>
    </source>
</evidence>
<dbReference type="Gene3D" id="3.30.390.50">
    <property type="entry name" value="CO dehydrogenase flavoprotein, C-terminal domain"/>
    <property type="match status" value="1"/>
</dbReference>